<comment type="similarity">
    <text evidence="3 15">Belongs to the peptidase S11 family.</text>
</comment>
<keyword evidence="10" id="KW-0573">Peptidoglycan synthesis</keyword>
<reference evidence="18 20" key="2">
    <citation type="submission" date="2018-06" db="EMBL/GenBank/DDBJ databases">
        <authorList>
            <consortium name="Pathogen Informatics"/>
            <person name="Doyle S."/>
        </authorList>
    </citation>
    <scope>NUCLEOTIDE SEQUENCE [LARGE SCALE GENOMIC DNA]</scope>
    <source>
        <strain evidence="18 20">NCTC12239</strain>
    </source>
</reference>
<dbReference type="EMBL" id="UGOG01000001">
    <property type="protein sequence ID" value="STX62782.1"/>
    <property type="molecule type" value="Genomic_DNA"/>
</dbReference>
<dbReference type="InterPro" id="IPR037167">
    <property type="entry name" value="Peptidase_S11_C_sf"/>
</dbReference>
<dbReference type="STRING" id="39962.Lmor_1099"/>
<dbReference type="PANTHER" id="PTHR21581:SF6">
    <property type="entry name" value="TRAFFICKING PROTEIN PARTICLE COMPLEX SUBUNIT 12"/>
    <property type="match status" value="1"/>
</dbReference>
<proteinExistence type="inferred from homology"/>
<dbReference type="Pfam" id="PF07943">
    <property type="entry name" value="PBP5_C"/>
    <property type="match status" value="1"/>
</dbReference>
<dbReference type="Proteomes" id="UP000254040">
    <property type="component" value="Unassembled WGS sequence"/>
</dbReference>
<feature type="active site" description="Acyl-ester intermediate" evidence="13">
    <location>
        <position position="121"/>
    </location>
</feature>
<evidence type="ECO:0000256" key="15">
    <source>
        <dbReference type="RuleBase" id="RU004016"/>
    </source>
</evidence>
<dbReference type="Proteomes" id="UP000054985">
    <property type="component" value="Unassembled WGS sequence"/>
</dbReference>
<evidence type="ECO:0000256" key="12">
    <source>
        <dbReference type="ARBA" id="ARBA00034000"/>
    </source>
</evidence>
<evidence type="ECO:0000313" key="20">
    <source>
        <dbReference type="Proteomes" id="UP000254040"/>
    </source>
</evidence>
<keyword evidence="11" id="KW-0961">Cell wall biogenesis/degradation</keyword>
<dbReference type="GO" id="GO:0006508">
    <property type="term" value="P:proteolysis"/>
    <property type="evidence" value="ECO:0007669"/>
    <property type="project" value="UniProtKB-KW"/>
</dbReference>
<dbReference type="EC" id="3.4.16.4" evidence="4"/>
<dbReference type="GO" id="GO:0008360">
    <property type="term" value="P:regulation of cell shape"/>
    <property type="evidence" value="ECO:0007669"/>
    <property type="project" value="UniProtKB-KW"/>
</dbReference>
<evidence type="ECO:0000256" key="6">
    <source>
        <dbReference type="ARBA" id="ARBA00022670"/>
    </source>
</evidence>
<dbReference type="GO" id="GO:0009002">
    <property type="term" value="F:serine-type D-Ala-D-Ala carboxypeptidase activity"/>
    <property type="evidence" value="ECO:0007669"/>
    <property type="project" value="UniProtKB-EC"/>
</dbReference>
<dbReference type="Pfam" id="PF00768">
    <property type="entry name" value="Peptidase_S11"/>
    <property type="match status" value="1"/>
</dbReference>
<comment type="pathway">
    <text evidence="2">Cell wall biogenesis; peptidoglycan biosynthesis.</text>
</comment>
<evidence type="ECO:0000256" key="14">
    <source>
        <dbReference type="PIRSR" id="PIRSR618044-2"/>
    </source>
</evidence>
<comment type="catalytic activity">
    <reaction evidence="12">
        <text>Preferential cleavage: (Ac)2-L-Lys-D-Ala-|-D-Ala. Also transpeptidation of peptidyl-alanyl moieties that are N-acyl substituents of D-alanine.</text>
        <dbReference type="EC" id="3.4.16.4"/>
    </reaction>
</comment>
<evidence type="ECO:0000259" key="16">
    <source>
        <dbReference type="SMART" id="SM00936"/>
    </source>
</evidence>
<dbReference type="GO" id="GO:0071555">
    <property type="term" value="P:cell wall organization"/>
    <property type="evidence" value="ECO:0007669"/>
    <property type="project" value="UniProtKB-KW"/>
</dbReference>
<dbReference type="InterPro" id="IPR015956">
    <property type="entry name" value="Peniciliin-bd_prot_C_sf"/>
</dbReference>
<keyword evidence="8 18" id="KW-0378">Hydrolase</keyword>
<evidence type="ECO:0000256" key="9">
    <source>
        <dbReference type="ARBA" id="ARBA00022960"/>
    </source>
</evidence>
<dbReference type="PANTHER" id="PTHR21581">
    <property type="entry name" value="D-ALANYL-D-ALANINE CARBOXYPEPTIDASE"/>
    <property type="match status" value="1"/>
</dbReference>
<keyword evidence="19" id="KW-1185">Reference proteome</keyword>
<sequence>MEFETFAENNINIFIMLFGGAQKAVLRYRHFATTSGNNMTKATSFLLTTLFFITLFVQSSNSAAEDSLPTDLAKPTPNLTNKPMVTPAAPVLNAKAYILIDVNSGKIIAEKNSEERLPPASLTKMMTLYVVSNALHHGQIHLNDSVRVSREAWKIGGSRMFIKEGQQVSVEELLKGIIVDSGNDACVAMAEHLGGTEGAFTEIMNQQAQNLGMKNSHFTDSTGLPDPNLYTTAKDLAILGRALITDFPQYYGWYKQKWFTYNGIRQPNRNRLLWRDNQVDGIKTGHTNEAGFCLVSSAKRDNMRLLAVVLGEPNDSSRADDSEKLLNYGFRFFETHQLYKSGQSLTELPLYKGSVDKVTVGLTDDQFITIPAGQYQRLTISTKIPSYLQAPVKKGDKVGDLVVQFDNNIISTRPLYALQTVEAGGFYTRTKDSIRLAFKRWFGS</sequence>
<dbReference type="InterPro" id="IPR012907">
    <property type="entry name" value="Peptidase_S11_C"/>
</dbReference>
<name>A0A378JZ69_9GAMM</name>
<evidence type="ECO:0000313" key="19">
    <source>
        <dbReference type="Proteomes" id="UP000054985"/>
    </source>
</evidence>
<evidence type="ECO:0000256" key="5">
    <source>
        <dbReference type="ARBA" id="ARBA00022645"/>
    </source>
</evidence>
<keyword evidence="9" id="KW-0133">Cell shape</keyword>
<keyword evidence="5 18" id="KW-0121">Carboxypeptidase</keyword>
<feature type="binding site" evidence="14">
    <location>
        <position position="283"/>
    </location>
    <ligand>
        <name>substrate</name>
    </ligand>
</feature>
<evidence type="ECO:0000256" key="3">
    <source>
        <dbReference type="ARBA" id="ARBA00007164"/>
    </source>
</evidence>
<dbReference type="InterPro" id="IPR018044">
    <property type="entry name" value="Peptidase_S11"/>
</dbReference>
<dbReference type="InterPro" id="IPR012338">
    <property type="entry name" value="Beta-lactam/transpept-like"/>
</dbReference>
<evidence type="ECO:0000256" key="8">
    <source>
        <dbReference type="ARBA" id="ARBA00022801"/>
    </source>
</evidence>
<evidence type="ECO:0000256" key="11">
    <source>
        <dbReference type="ARBA" id="ARBA00023316"/>
    </source>
</evidence>
<dbReference type="SUPFAM" id="SSF69189">
    <property type="entry name" value="Penicillin-binding protein associated domain"/>
    <property type="match status" value="1"/>
</dbReference>
<gene>
    <name evidence="18" type="primary">dacA</name>
    <name evidence="17" type="ORF">Lmor_1099</name>
    <name evidence="18" type="ORF">NCTC12239_01721</name>
</gene>
<feature type="active site" description="Proton acceptor" evidence="13">
    <location>
        <position position="124"/>
    </location>
</feature>
<keyword evidence="6" id="KW-0645">Protease</keyword>
<reference evidence="17 19" key="1">
    <citation type="submission" date="2015-11" db="EMBL/GenBank/DDBJ databases">
        <title>Genomic analysis of 38 Legionella species identifies large and diverse effector repertoires.</title>
        <authorList>
            <person name="Burstein D."/>
            <person name="Amaro F."/>
            <person name="Zusman T."/>
            <person name="Lifshitz Z."/>
            <person name="Cohen O."/>
            <person name="Gilbert J.A."/>
            <person name="Pupko T."/>
            <person name="Shuman H.A."/>
            <person name="Segal G."/>
        </authorList>
    </citation>
    <scope>NUCLEOTIDE SEQUENCE [LARGE SCALE GENOMIC DNA]</scope>
    <source>
        <strain evidence="17 19">ATCC 43877</strain>
    </source>
</reference>
<evidence type="ECO:0000256" key="4">
    <source>
        <dbReference type="ARBA" id="ARBA00012448"/>
    </source>
</evidence>
<keyword evidence="7" id="KW-0732">Signal</keyword>
<evidence type="ECO:0000313" key="17">
    <source>
        <dbReference type="EMBL" id="KTD35652.1"/>
    </source>
</evidence>
<dbReference type="GO" id="GO:0009252">
    <property type="term" value="P:peptidoglycan biosynthetic process"/>
    <property type="evidence" value="ECO:0007669"/>
    <property type="project" value="UniProtKB-UniPathway"/>
</dbReference>
<organism evidence="18 20">
    <name type="scientific">Legionella moravica</name>
    <dbReference type="NCBI Taxonomy" id="39962"/>
    <lineage>
        <taxon>Bacteria</taxon>
        <taxon>Pseudomonadati</taxon>
        <taxon>Pseudomonadota</taxon>
        <taxon>Gammaproteobacteria</taxon>
        <taxon>Legionellales</taxon>
        <taxon>Legionellaceae</taxon>
        <taxon>Legionella</taxon>
    </lineage>
</organism>
<evidence type="ECO:0000313" key="18">
    <source>
        <dbReference type="EMBL" id="STX62782.1"/>
    </source>
</evidence>
<dbReference type="Gene3D" id="2.60.410.10">
    <property type="entry name" value="D-Ala-D-Ala carboxypeptidase, C-terminal domain"/>
    <property type="match status" value="1"/>
</dbReference>
<comment type="function">
    <text evidence="1">Removes C-terminal D-alanyl residues from sugar-peptide cell wall precursors.</text>
</comment>
<dbReference type="SUPFAM" id="SSF56601">
    <property type="entry name" value="beta-lactamase/transpeptidase-like"/>
    <property type="match status" value="1"/>
</dbReference>
<dbReference type="UniPathway" id="UPA00219"/>
<feature type="active site" evidence="13">
    <location>
        <position position="181"/>
    </location>
</feature>
<dbReference type="InterPro" id="IPR001967">
    <property type="entry name" value="Peptidase_S11_N"/>
</dbReference>
<dbReference type="EMBL" id="LNYN01000014">
    <property type="protein sequence ID" value="KTD35652.1"/>
    <property type="molecule type" value="Genomic_DNA"/>
</dbReference>
<evidence type="ECO:0000256" key="7">
    <source>
        <dbReference type="ARBA" id="ARBA00022729"/>
    </source>
</evidence>
<dbReference type="PRINTS" id="PR00725">
    <property type="entry name" value="DADACBPTASE1"/>
</dbReference>
<evidence type="ECO:0000256" key="13">
    <source>
        <dbReference type="PIRSR" id="PIRSR618044-1"/>
    </source>
</evidence>
<accession>A0A378JZ69</accession>
<protein>
    <recommendedName>
        <fullName evidence="4">serine-type D-Ala-D-Ala carboxypeptidase</fullName>
        <ecNumber evidence="4">3.4.16.4</ecNumber>
    </recommendedName>
</protein>
<evidence type="ECO:0000256" key="1">
    <source>
        <dbReference type="ARBA" id="ARBA00003217"/>
    </source>
</evidence>
<dbReference type="AlphaFoldDB" id="A0A378JZ69"/>
<feature type="domain" description="Peptidase S11 D-Ala-D-Ala carboxypeptidase A C-terminal" evidence="16">
    <location>
        <begin position="333"/>
        <end position="423"/>
    </location>
</feature>
<dbReference type="Gene3D" id="3.40.710.10">
    <property type="entry name" value="DD-peptidase/beta-lactamase superfamily"/>
    <property type="match status" value="1"/>
</dbReference>
<evidence type="ECO:0000256" key="2">
    <source>
        <dbReference type="ARBA" id="ARBA00004752"/>
    </source>
</evidence>
<evidence type="ECO:0000256" key="10">
    <source>
        <dbReference type="ARBA" id="ARBA00022984"/>
    </source>
</evidence>
<dbReference type="SMART" id="SM00936">
    <property type="entry name" value="PBP5_C"/>
    <property type="match status" value="1"/>
</dbReference>